<evidence type="ECO:0000256" key="2">
    <source>
        <dbReference type="ARBA" id="ARBA00023242"/>
    </source>
</evidence>
<evidence type="ECO:0000313" key="5">
    <source>
        <dbReference type="Proteomes" id="UP001465668"/>
    </source>
</evidence>
<keyword evidence="5" id="KW-1185">Reference proteome</keyword>
<evidence type="ECO:0000256" key="1">
    <source>
        <dbReference type="ARBA" id="ARBA00004123"/>
    </source>
</evidence>
<evidence type="ECO:0000256" key="3">
    <source>
        <dbReference type="SAM" id="MobiDB-lite"/>
    </source>
</evidence>
<dbReference type="CDD" id="cd12148">
    <property type="entry name" value="fungal_TF_MHR"/>
    <property type="match status" value="1"/>
</dbReference>
<feature type="compositionally biased region" description="Polar residues" evidence="3">
    <location>
        <begin position="462"/>
        <end position="473"/>
    </location>
</feature>
<dbReference type="PANTHER" id="PTHR31001:SF40">
    <property type="entry name" value="ZN(II)2CYS6 TRANSCRIPTION FACTOR (EUROFUNG)"/>
    <property type="match status" value="1"/>
</dbReference>
<organism evidence="4 5">
    <name type="scientific">Seiridium cardinale</name>
    <dbReference type="NCBI Taxonomy" id="138064"/>
    <lineage>
        <taxon>Eukaryota</taxon>
        <taxon>Fungi</taxon>
        <taxon>Dikarya</taxon>
        <taxon>Ascomycota</taxon>
        <taxon>Pezizomycotina</taxon>
        <taxon>Sordariomycetes</taxon>
        <taxon>Xylariomycetidae</taxon>
        <taxon>Amphisphaeriales</taxon>
        <taxon>Sporocadaceae</taxon>
        <taxon>Seiridium</taxon>
    </lineage>
</organism>
<reference evidence="4 5" key="1">
    <citation type="submission" date="2024-02" db="EMBL/GenBank/DDBJ databases">
        <title>First draft genome assembly of two strains of Seiridium cardinale.</title>
        <authorList>
            <person name="Emiliani G."/>
            <person name="Scali E."/>
        </authorList>
    </citation>
    <scope>NUCLEOTIDE SEQUENCE [LARGE SCALE GENOMIC DNA]</scope>
    <source>
        <strain evidence="4 5">BM-138-000479</strain>
    </source>
</reference>
<evidence type="ECO:0000313" key="4">
    <source>
        <dbReference type="EMBL" id="KAK9772062.1"/>
    </source>
</evidence>
<feature type="region of interest" description="Disordered" evidence="3">
    <location>
        <begin position="459"/>
        <end position="483"/>
    </location>
</feature>
<dbReference type="InterPro" id="IPR050613">
    <property type="entry name" value="Sec_Metabolite_Reg"/>
</dbReference>
<proteinExistence type="predicted"/>
<keyword evidence="2" id="KW-0539">Nucleus</keyword>
<comment type="caution">
    <text evidence="4">The sequence shown here is derived from an EMBL/GenBank/DDBJ whole genome shotgun (WGS) entry which is preliminary data.</text>
</comment>
<dbReference type="PANTHER" id="PTHR31001">
    <property type="entry name" value="UNCHARACTERIZED TRANSCRIPTIONAL REGULATORY PROTEIN"/>
    <property type="match status" value="1"/>
</dbReference>
<protein>
    <submittedName>
        <fullName evidence="4">Chitin synthase-domain-containing protein</fullName>
    </submittedName>
</protein>
<accession>A0ABR2XE72</accession>
<dbReference type="Proteomes" id="UP001465668">
    <property type="component" value="Unassembled WGS sequence"/>
</dbReference>
<name>A0ABR2XE72_9PEZI</name>
<gene>
    <name evidence="4" type="ORF">SCAR479_11225</name>
</gene>
<sequence>MEEWLSQIWVCHADTLDGHSRKKRQQLCRLLFSNTRVPPRIGRTTTPSQWVETMAGMKIRWGCIGMIIAYLGQFVLNTKESDPFFRGLGVDRETLLNQIYDGTELCLGFCRECDAIDDMFVWLLQEAHILASEIKGICHYESYRIVGELVGASIAMGLHEKIETDARTPFFLAELRKRFRATVYMDEINRAAFLGRPPRLSYRHWNLDPPLDLADPQVLATPEQLAFTEAGLDPSWNNTPEGTRYFSLLRSQLDLAMRREEIMDLALGRYGREEMVCRADIIQQKIDELIASLPESTTSSGIKQVTPISAKKLDTLFDEMIYQSCHTSKLLLQRVLIRRAGIGPAGLVQAAQMTLRMFVTARQYQDLKPEVAAQYMNFFALHGVRSAVILAIELLKQEQLPAYPKEPLLPRSRTIQDLSVLVAKFSSFDPTLGLAPLYTQGREVISRILDKILSPPLPAIENQPSNAPGQESSGVPKDTTGGEFIPNTFLGMDEFALDFDIPYFGSDRELGEWLENMNWEQPTS</sequence>
<comment type="subcellular location">
    <subcellularLocation>
        <location evidence="1">Nucleus</location>
    </subcellularLocation>
</comment>
<dbReference type="EMBL" id="JARVKM010000066">
    <property type="protein sequence ID" value="KAK9772062.1"/>
    <property type="molecule type" value="Genomic_DNA"/>
</dbReference>